<evidence type="ECO:0000256" key="1">
    <source>
        <dbReference type="SAM" id="MobiDB-lite"/>
    </source>
</evidence>
<dbReference type="AlphaFoldDB" id="H2XZD4"/>
<dbReference type="Proteomes" id="UP000008144">
    <property type="component" value="Chromosome 1"/>
</dbReference>
<accession>H2XZD4</accession>
<proteinExistence type="predicted"/>
<evidence type="ECO:0000313" key="3">
    <source>
        <dbReference type="Proteomes" id="UP000008144"/>
    </source>
</evidence>
<name>H2XZD4_CIOIN</name>
<reference evidence="2" key="2">
    <citation type="journal article" date="2008" name="Genome Biol.">
        <title>Improved genome assembly and evidence-based global gene model set for the chordate Ciona intestinalis: new insight into intron and operon populations.</title>
        <authorList>
            <person name="Satou Y."/>
            <person name="Mineta K."/>
            <person name="Ogasawara M."/>
            <person name="Sasakura Y."/>
            <person name="Shoguchi E."/>
            <person name="Ueno K."/>
            <person name="Yamada L."/>
            <person name="Matsumoto J."/>
            <person name="Wasserscheid J."/>
            <person name="Dewar K."/>
            <person name="Wiley G.B."/>
            <person name="Macmil S.L."/>
            <person name="Roe B.A."/>
            <person name="Zeller R.W."/>
            <person name="Hastings K.E."/>
            <person name="Lemaire P."/>
            <person name="Lindquist E."/>
            <person name="Endo T."/>
            <person name="Hotta K."/>
            <person name="Inaba K."/>
        </authorList>
    </citation>
    <scope>NUCLEOTIDE SEQUENCE [LARGE SCALE GENOMIC DNA]</scope>
    <source>
        <strain evidence="2">wild type</strain>
    </source>
</reference>
<dbReference type="EMBL" id="EAAA01000386">
    <property type="status" value="NOT_ANNOTATED_CDS"/>
    <property type="molecule type" value="Genomic_DNA"/>
</dbReference>
<reference evidence="2" key="3">
    <citation type="submission" date="2025-08" db="UniProtKB">
        <authorList>
            <consortium name="Ensembl"/>
        </authorList>
    </citation>
    <scope>IDENTIFICATION</scope>
</reference>
<feature type="compositionally biased region" description="Polar residues" evidence="1">
    <location>
        <begin position="61"/>
        <end position="70"/>
    </location>
</feature>
<evidence type="ECO:0000313" key="2">
    <source>
        <dbReference type="Ensembl" id="ENSCINP00000035018.1"/>
    </source>
</evidence>
<reference evidence="3" key="1">
    <citation type="journal article" date="2002" name="Science">
        <title>The draft genome of Ciona intestinalis: insights into chordate and vertebrate origins.</title>
        <authorList>
            <person name="Dehal P."/>
            <person name="Satou Y."/>
            <person name="Campbell R.K."/>
            <person name="Chapman J."/>
            <person name="Degnan B."/>
            <person name="De Tomaso A."/>
            <person name="Davidson B."/>
            <person name="Di Gregorio A."/>
            <person name="Gelpke M."/>
            <person name="Goodstein D.M."/>
            <person name="Harafuji N."/>
            <person name="Hastings K.E."/>
            <person name="Ho I."/>
            <person name="Hotta K."/>
            <person name="Huang W."/>
            <person name="Kawashima T."/>
            <person name="Lemaire P."/>
            <person name="Martinez D."/>
            <person name="Meinertzhagen I.A."/>
            <person name="Necula S."/>
            <person name="Nonaka M."/>
            <person name="Putnam N."/>
            <person name="Rash S."/>
            <person name="Saiga H."/>
            <person name="Satake M."/>
            <person name="Terry A."/>
            <person name="Yamada L."/>
            <person name="Wang H.G."/>
            <person name="Awazu S."/>
            <person name="Azumi K."/>
            <person name="Boore J."/>
            <person name="Branno M."/>
            <person name="Chin-Bow S."/>
            <person name="DeSantis R."/>
            <person name="Doyle S."/>
            <person name="Francino P."/>
            <person name="Keys D.N."/>
            <person name="Haga S."/>
            <person name="Hayashi H."/>
            <person name="Hino K."/>
            <person name="Imai K.S."/>
            <person name="Inaba K."/>
            <person name="Kano S."/>
            <person name="Kobayashi K."/>
            <person name="Kobayashi M."/>
            <person name="Lee B.I."/>
            <person name="Makabe K.W."/>
            <person name="Manohar C."/>
            <person name="Matassi G."/>
            <person name="Medina M."/>
            <person name="Mochizuki Y."/>
            <person name="Mount S."/>
            <person name="Morishita T."/>
            <person name="Miura S."/>
            <person name="Nakayama A."/>
            <person name="Nishizaka S."/>
            <person name="Nomoto H."/>
            <person name="Ohta F."/>
            <person name="Oishi K."/>
            <person name="Rigoutsos I."/>
            <person name="Sano M."/>
            <person name="Sasaki A."/>
            <person name="Sasakura Y."/>
            <person name="Shoguchi E."/>
            <person name="Shin-i T."/>
            <person name="Spagnuolo A."/>
            <person name="Stainier D."/>
            <person name="Suzuki M.M."/>
            <person name="Tassy O."/>
            <person name="Takatori N."/>
            <person name="Tokuoka M."/>
            <person name="Yagi K."/>
            <person name="Yoshizaki F."/>
            <person name="Wada S."/>
            <person name="Zhang C."/>
            <person name="Hyatt P.D."/>
            <person name="Larimer F."/>
            <person name="Detter C."/>
            <person name="Doggett N."/>
            <person name="Glavina T."/>
            <person name="Hawkins T."/>
            <person name="Richardson P."/>
            <person name="Lucas S."/>
            <person name="Kohara Y."/>
            <person name="Levine M."/>
            <person name="Satoh N."/>
            <person name="Rokhsar D.S."/>
        </authorList>
    </citation>
    <scope>NUCLEOTIDE SEQUENCE [LARGE SCALE GENOMIC DNA]</scope>
</reference>
<organism evidence="2 3">
    <name type="scientific">Ciona intestinalis</name>
    <name type="common">Transparent sea squirt</name>
    <name type="synonym">Ascidia intestinalis</name>
    <dbReference type="NCBI Taxonomy" id="7719"/>
    <lineage>
        <taxon>Eukaryota</taxon>
        <taxon>Metazoa</taxon>
        <taxon>Chordata</taxon>
        <taxon>Tunicata</taxon>
        <taxon>Ascidiacea</taxon>
        <taxon>Phlebobranchia</taxon>
        <taxon>Cionidae</taxon>
        <taxon>Ciona</taxon>
    </lineage>
</organism>
<dbReference type="Ensembl" id="ENSCINT00000036478.1">
    <property type="protein sequence ID" value="ENSCINP00000035018.1"/>
    <property type="gene ID" value="ENSCING00000021813.1"/>
</dbReference>
<sequence length="70" mass="7958">MLKSGVTRKHRRIKNSAKIATPDCDAVSWYRAHEGLKWIYRVMGDDGDHNSNSDDDDDDPTNSLPGQRSR</sequence>
<reference evidence="2" key="4">
    <citation type="submission" date="2025-09" db="UniProtKB">
        <authorList>
            <consortium name="Ensembl"/>
        </authorList>
    </citation>
    <scope>IDENTIFICATION</scope>
</reference>
<protein>
    <submittedName>
        <fullName evidence="2">Uncharacterized protein</fullName>
    </submittedName>
</protein>
<dbReference type="InParanoid" id="H2XZD4"/>
<dbReference type="HOGENOM" id="CLU_2757031_0_0_1"/>
<keyword evidence="3" id="KW-1185">Reference proteome</keyword>
<feature type="region of interest" description="Disordered" evidence="1">
    <location>
        <begin position="43"/>
        <end position="70"/>
    </location>
</feature>
<feature type="compositionally biased region" description="Basic and acidic residues" evidence="1">
    <location>
        <begin position="43"/>
        <end position="52"/>
    </location>
</feature>